<proteinExistence type="predicted"/>
<dbReference type="Proteomes" id="UP001462961">
    <property type="component" value="Unassembled WGS sequence"/>
</dbReference>
<evidence type="ECO:0000313" key="3">
    <source>
        <dbReference type="EMBL" id="QLB64038.1"/>
    </source>
</evidence>
<evidence type="ECO:0000256" key="1">
    <source>
        <dbReference type="SAM" id="MobiDB-lite"/>
    </source>
</evidence>
<dbReference type="EMBL" id="JAYLVJ010000018">
    <property type="protein sequence ID" value="MEO1755524.1"/>
    <property type="molecule type" value="Genomic_DNA"/>
</dbReference>
<name>A0A9Q6WMM4_9BURK</name>
<dbReference type="RefSeq" id="WP_107203950.1">
    <property type="nucleotide sequence ID" value="NZ_CP015958.1"/>
</dbReference>
<evidence type="ECO:0000313" key="2">
    <source>
        <dbReference type="EMBL" id="MEO1755524.1"/>
    </source>
</evidence>
<protein>
    <submittedName>
        <fullName evidence="3">Uncharacterized protein</fullName>
    </submittedName>
</protein>
<dbReference type="EMBL" id="CP015958">
    <property type="protein sequence ID" value="QLB64038.1"/>
    <property type="molecule type" value="Genomic_DNA"/>
</dbReference>
<accession>A0A9Q6WMM4</accession>
<feature type="compositionally biased region" description="Basic and acidic residues" evidence="1">
    <location>
        <begin position="1"/>
        <end position="11"/>
    </location>
</feature>
<reference evidence="2 5" key="3">
    <citation type="submission" date="2024-01" db="EMBL/GenBank/DDBJ databases">
        <title>The diversity of rhizobia nodulating Mimosa spp. in eleven states of Brazil covering several biomes is determined by host plant, location, and edaphic factors.</title>
        <authorList>
            <person name="Rouws L."/>
            <person name="Barauna A."/>
            <person name="Beukes C."/>
            <person name="De Faria S.M."/>
            <person name="Gross E."/>
            <person name="Dos Reis Junior F.B."/>
            <person name="Simon M."/>
            <person name="Maluk M."/>
            <person name="Odee D.W."/>
            <person name="Kenicer G."/>
            <person name="Young J.P.W."/>
            <person name="Reis V.M."/>
            <person name="Zilli J."/>
            <person name="James E.K."/>
        </authorList>
    </citation>
    <scope>NUCLEOTIDE SEQUENCE [LARGE SCALE GENOMIC DNA]</scope>
    <source>
        <strain evidence="2 5">JHI1651</strain>
    </source>
</reference>
<evidence type="ECO:0000313" key="5">
    <source>
        <dbReference type="Proteomes" id="UP001462961"/>
    </source>
</evidence>
<reference evidence="3 4" key="1">
    <citation type="journal article" date="2014" name="Genome Announc.">
        <title>Draft Genome Sequence of the Haloacid-Degrading Burkholderia caribensis Strain MBA4.</title>
        <authorList>
            <person name="Pan Y."/>
            <person name="Kong K.F."/>
            <person name="Tsang J.S."/>
        </authorList>
    </citation>
    <scope>NUCLEOTIDE SEQUENCE [LARGE SCALE GENOMIC DNA]</scope>
    <source>
        <strain evidence="3 4">852011</strain>
    </source>
</reference>
<gene>
    <name evidence="3" type="ORF">A9O66_15415</name>
    <name evidence="2" type="ORF">VOI32_16485</name>
</gene>
<reference evidence="3" key="2">
    <citation type="submission" date="2016-06" db="EMBL/GenBank/DDBJ databases">
        <authorList>
            <person name="Huang P."/>
            <person name="Jiang X."/>
            <person name="Liu X."/>
        </authorList>
    </citation>
    <scope>NUCLEOTIDE SEQUENCE</scope>
    <source>
        <strain evidence="3">852011</strain>
    </source>
</reference>
<organism evidence="3 4">
    <name type="scientific">Paraburkholderia caribensis</name>
    <dbReference type="NCBI Taxonomy" id="75105"/>
    <lineage>
        <taxon>Bacteria</taxon>
        <taxon>Pseudomonadati</taxon>
        <taxon>Pseudomonadota</taxon>
        <taxon>Betaproteobacteria</taxon>
        <taxon>Burkholderiales</taxon>
        <taxon>Burkholderiaceae</taxon>
        <taxon>Paraburkholderia</taxon>
    </lineage>
</organism>
<keyword evidence="5" id="KW-1185">Reference proteome</keyword>
<sequence length="74" mass="8251">MRASSTDRAECYDDGDSTDSSVELTQLSSLQSDALIQYGARMKKVWNEPRMSNLPQCDHSTIAAEVAHFDEALR</sequence>
<evidence type="ECO:0000313" key="4">
    <source>
        <dbReference type="Proteomes" id="UP000509548"/>
    </source>
</evidence>
<dbReference type="AlphaFoldDB" id="A0A9Q6WMM4"/>
<dbReference type="Proteomes" id="UP000509548">
    <property type="component" value="Chromosome 1"/>
</dbReference>
<feature type="region of interest" description="Disordered" evidence="1">
    <location>
        <begin position="1"/>
        <end position="24"/>
    </location>
</feature>